<protein>
    <submittedName>
        <fullName evidence="1">Uncharacterized protein</fullName>
    </submittedName>
</protein>
<dbReference type="EMBL" id="CAKM01000261">
    <property type="protein sequence ID" value="CCJ30674.1"/>
    <property type="molecule type" value="Genomic_DNA"/>
</dbReference>
<dbReference type="VEuPathDB" id="FungiDB:PNEJI1_002436"/>
<accession>L0PF18</accession>
<gene>
    <name evidence="1" type="ORF">PNEJI1_002436</name>
</gene>
<comment type="caution">
    <text evidence="1">The sequence shown here is derived from an EMBL/GenBank/DDBJ whole genome shotgun (WGS) entry which is preliminary data.</text>
</comment>
<dbReference type="STRING" id="1209962.L0PF18"/>
<dbReference type="InParanoid" id="L0PF18"/>
<dbReference type="AlphaFoldDB" id="L0PF18"/>
<proteinExistence type="predicted"/>
<evidence type="ECO:0000313" key="1">
    <source>
        <dbReference type="EMBL" id="CCJ30674.1"/>
    </source>
</evidence>
<dbReference type="FunCoup" id="L0PF18">
    <property type="interactions" value="2"/>
</dbReference>
<reference evidence="1 2" key="1">
    <citation type="journal article" date="2012" name="MBio">
        <title>De novo assembly of the Pneumocystis jirovecii genome from a single bronchoalveolar lavage fluid specimen from a patient.</title>
        <authorList>
            <person name="Cisse O.H."/>
            <person name="Pagni M."/>
            <person name="Hauser P.M."/>
        </authorList>
    </citation>
    <scope>NUCLEOTIDE SEQUENCE [LARGE SCALE GENOMIC DNA]</scope>
    <source>
        <strain evidence="1 2">SE8</strain>
    </source>
</reference>
<sequence length="290" mass="32904">MEISDISSFSCIQNNRQKTRLSGDVFHNEVPPHHSRMTTQSSTQGEIPVIDLTIDTPSQNEQLSAELQQNHSLFHGRAIDVIDVDSLPDRQCSQRHLEYFQPLSFESFIDLGDMLVLGHSLSQRSSGNATDHLVYPRRITRQAANQIYQWEDQIIRTNDSFLHALMNRMTSSSRRRTNASVRRSTSYPYYIRSHQDLISSSLDYDQLFAETDNEVVSRKNTSSASGSQGISDDPVKKSIWIGKCGHVYCGSCAFVFRSMKSKGPHAAICAVEHCHKIITGNHNLREIYRI</sequence>
<organism evidence="2">
    <name type="scientific">Pneumocystis jirovecii</name>
    <name type="common">Human pneumocystis pneumonia agent</name>
    <dbReference type="NCBI Taxonomy" id="42068"/>
    <lineage>
        <taxon>Eukaryota</taxon>
        <taxon>Fungi</taxon>
        <taxon>Dikarya</taxon>
        <taxon>Ascomycota</taxon>
        <taxon>Taphrinomycotina</taxon>
        <taxon>Pneumocystomycetes</taxon>
        <taxon>Pneumocystaceae</taxon>
        <taxon>Pneumocystis</taxon>
    </lineage>
</organism>
<evidence type="ECO:0000313" key="2">
    <source>
        <dbReference type="Proteomes" id="UP000010422"/>
    </source>
</evidence>
<dbReference type="Proteomes" id="UP000010422">
    <property type="component" value="Unassembled WGS sequence"/>
</dbReference>
<name>L0PF18_PNEJI</name>